<comment type="caution">
    <text evidence="4">The sequence shown here is derived from an EMBL/GenBank/DDBJ whole genome shotgun (WGS) entry which is preliminary data.</text>
</comment>
<evidence type="ECO:0000256" key="2">
    <source>
        <dbReference type="SAM" id="Phobius"/>
    </source>
</evidence>
<keyword evidence="2" id="KW-1133">Transmembrane helix</keyword>
<protein>
    <recommendedName>
        <fullName evidence="3">Cell division protein A N-terminal domain-containing protein</fullName>
    </recommendedName>
</protein>
<feature type="transmembrane region" description="Helical" evidence="2">
    <location>
        <begin position="95"/>
        <end position="116"/>
    </location>
</feature>
<evidence type="ECO:0000313" key="5">
    <source>
        <dbReference type="Proteomes" id="UP001259659"/>
    </source>
</evidence>
<dbReference type="Pfam" id="PF23600">
    <property type="entry name" value="CdpA_N"/>
    <property type="match status" value="1"/>
</dbReference>
<organism evidence="4 5">
    <name type="scientific">Haloarcula saliterrae</name>
    <dbReference type="NCBI Taxonomy" id="2950534"/>
    <lineage>
        <taxon>Archaea</taxon>
        <taxon>Methanobacteriati</taxon>
        <taxon>Methanobacteriota</taxon>
        <taxon>Stenosarchaea group</taxon>
        <taxon>Halobacteria</taxon>
        <taxon>Halobacteriales</taxon>
        <taxon>Haloarculaceae</taxon>
        <taxon>Haloarcula</taxon>
    </lineage>
</organism>
<name>A0ABU2F7I5_9EURY</name>
<keyword evidence="2" id="KW-0472">Membrane</keyword>
<reference evidence="4 5" key="1">
    <citation type="submission" date="2022-06" db="EMBL/GenBank/DDBJ databases">
        <title>Haloarcula sp. a new haloarchaeum isolate from saline soil.</title>
        <authorList>
            <person name="Strakova D."/>
            <person name="Galisteo C."/>
            <person name="Sanchez-Porro C."/>
            <person name="Ventosa A."/>
        </authorList>
    </citation>
    <scope>NUCLEOTIDE SEQUENCE [LARGE SCALE GENOMIC DNA]</scope>
    <source>
        <strain evidence="4 5">S1CR25-12</strain>
    </source>
</reference>
<dbReference type="RefSeq" id="WP_310917794.1">
    <property type="nucleotide sequence ID" value="NZ_JAMQON010000001.1"/>
</dbReference>
<feature type="domain" description="Cell division protein A N-terminal" evidence="3">
    <location>
        <begin position="9"/>
        <end position="159"/>
    </location>
</feature>
<dbReference type="InterPro" id="IPR055563">
    <property type="entry name" value="CdpA_N"/>
</dbReference>
<sequence>MTDGTDDGRLFEWYRTYIGEPDREVDVYLGFALFFAGIGFGIAAFVIGAAGQLTGAGGPSADFIYREAAIAVGMLALPATLSSVVVLLPVSRRALYGAAAGSTISLVGLGLFVWAYPYNWAVGSGPTYSIQVLFVYGVGLAVLLAATGGALVAYHIDRAKPRPGDFTAEDAEAGEEITDEQIESDIESAMEDVDLTWGGVERSEGSDLNIRTSESEADMDVTGLDVEAERVHRSGVDEQVAGLAMVKGGQKTTDRSESTVDDQTNALAELRKQKREEAENQEEETVLGGLLDRVATMLGRGN</sequence>
<evidence type="ECO:0000256" key="1">
    <source>
        <dbReference type="SAM" id="Coils"/>
    </source>
</evidence>
<feature type="coiled-coil region" evidence="1">
    <location>
        <begin position="253"/>
        <end position="284"/>
    </location>
</feature>
<proteinExistence type="predicted"/>
<feature type="transmembrane region" description="Helical" evidence="2">
    <location>
        <begin position="27"/>
        <end position="48"/>
    </location>
</feature>
<dbReference type="EMBL" id="JAMQON010000001">
    <property type="protein sequence ID" value="MDS0258233.1"/>
    <property type="molecule type" value="Genomic_DNA"/>
</dbReference>
<dbReference type="Proteomes" id="UP001259659">
    <property type="component" value="Unassembled WGS sequence"/>
</dbReference>
<accession>A0ABU2F7I5</accession>
<gene>
    <name evidence="4" type="ORF">NDI56_02280</name>
</gene>
<keyword evidence="5" id="KW-1185">Reference proteome</keyword>
<feature type="transmembrane region" description="Helical" evidence="2">
    <location>
        <begin position="128"/>
        <end position="154"/>
    </location>
</feature>
<evidence type="ECO:0000313" key="4">
    <source>
        <dbReference type="EMBL" id="MDS0258233.1"/>
    </source>
</evidence>
<feature type="transmembrane region" description="Helical" evidence="2">
    <location>
        <begin position="68"/>
        <end position="88"/>
    </location>
</feature>
<keyword evidence="2" id="KW-0812">Transmembrane</keyword>
<evidence type="ECO:0000259" key="3">
    <source>
        <dbReference type="Pfam" id="PF23600"/>
    </source>
</evidence>
<keyword evidence="1" id="KW-0175">Coiled coil</keyword>